<gene>
    <name evidence="1" type="ORF">UX44_C0008G0007</name>
</gene>
<comment type="caution">
    <text evidence="1">The sequence shown here is derived from an EMBL/GenBank/DDBJ whole genome shotgun (WGS) entry which is preliminary data.</text>
</comment>
<name>A0A0G1PEH9_UNCKA</name>
<protein>
    <submittedName>
        <fullName evidence="1">Uncharacterized protein</fullName>
    </submittedName>
</protein>
<evidence type="ECO:0000313" key="1">
    <source>
        <dbReference type="EMBL" id="KKU31072.1"/>
    </source>
</evidence>
<accession>A0A0G1PEH9</accession>
<dbReference type="EMBL" id="LCMF01000008">
    <property type="protein sequence ID" value="KKU31072.1"/>
    <property type="molecule type" value="Genomic_DNA"/>
</dbReference>
<sequence length="313" mass="35240">MTRESLEAARDLNPTSVFVGASTLDAATVTNMRKVLDGAEIYAEVGIFVGQALIDKYPDAKPVEAFGKATAKDWYVGVCPTHPGVRKDVLEKIKSLTKLGVDGIWLDFIRYPSKWEEPRPYILDTCYCPRCMSLFEEFIGEKLVAANLEELALLIDGSYYHEWLQFKAGQITSLVKETRKLIDESGKKITLGLFAVPWRENEYGAGIKRIVAQDFGALAELVDVFSPMLYHKMCGKDVAWIKEMVAYFWHVNKPFLPLIQTESRVAEITAHEFEQALCNASASPSMGVCVFFLEDLLKQPEKSNIVKDYFAKN</sequence>
<dbReference type="InterPro" id="IPR017853">
    <property type="entry name" value="GH"/>
</dbReference>
<proteinExistence type="predicted"/>
<dbReference type="Gene3D" id="3.20.20.80">
    <property type="entry name" value="Glycosidases"/>
    <property type="match status" value="1"/>
</dbReference>
<reference evidence="1 2" key="1">
    <citation type="journal article" date="2015" name="Nature">
        <title>rRNA introns, odd ribosomes, and small enigmatic genomes across a large radiation of phyla.</title>
        <authorList>
            <person name="Brown C.T."/>
            <person name="Hug L.A."/>
            <person name="Thomas B.C."/>
            <person name="Sharon I."/>
            <person name="Castelle C.J."/>
            <person name="Singh A."/>
            <person name="Wilkins M.J."/>
            <person name="Williams K.H."/>
            <person name="Banfield J.F."/>
        </authorList>
    </citation>
    <scope>NUCLEOTIDE SEQUENCE [LARGE SCALE GENOMIC DNA]</scope>
</reference>
<dbReference type="SUPFAM" id="SSF51445">
    <property type="entry name" value="(Trans)glycosidases"/>
    <property type="match status" value="1"/>
</dbReference>
<organism evidence="1 2">
    <name type="scientific">candidate division WWE3 bacterium GW2011_GWA1_46_21</name>
    <dbReference type="NCBI Taxonomy" id="1619107"/>
    <lineage>
        <taxon>Bacteria</taxon>
        <taxon>Katanobacteria</taxon>
    </lineage>
</organism>
<dbReference type="AlphaFoldDB" id="A0A0G1PEH9"/>
<dbReference type="Proteomes" id="UP000034732">
    <property type="component" value="Unassembled WGS sequence"/>
</dbReference>
<evidence type="ECO:0000313" key="2">
    <source>
        <dbReference type="Proteomes" id="UP000034732"/>
    </source>
</evidence>